<evidence type="ECO:0000313" key="4">
    <source>
        <dbReference type="Proteomes" id="UP001275932"/>
    </source>
</evidence>
<dbReference type="SUPFAM" id="SSF51569">
    <property type="entry name" value="Aldolase"/>
    <property type="match status" value="1"/>
</dbReference>
<comment type="caution">
    <text evidence="3">The sequence shown here is derived from an EMBL/GenBank/DDBJ whole genome shotgun (WGS) entry which is preliminary data.</text>
</comment>
<sequence length="328" mass="36769">MNTNKSLSDLASSNRQTPLNILDCTIRDGGLMNDSRFDDKVVRAIYDCCADSGINYMEIGFKNSKKLYSPDKYGAWRFCDESDILRIIGDSKREVKLAAMADTGKSDYKTDILPKDKSPIDLIRVACYSHQINDALDMVKDAKDKGYEVSLNLMAICALKESELSRDLEILSESDADIIYLMDSFGSLFCENVRYLMEKYRRSLSAAGKKIGFHAHNNLQLAFAKSIEAVECGVDFIDATMAGLGRGAGNCAMELMLGYVGRDVRPSLKCVQNHIEPMREKLGWGFANSYMITGFLNEHPRDAMAYQEAETQTDITEFFDNMLSKKAQ</sequence>
<feature type="domain" description="Pyruvate carboxyltransferase" evidence="2">
    <location>
        <begin position="19"/>
        <end position="276"/>
    </location>
</feature>
<dbReference type="Proteomes" id="UP001275932">
    <property type="component" value="Unassembled WGS sequence"/>
</dbReference>
<dbReference type="InterPro" id="IPR000891">
    <property type="entry name" value="PYR_CT"/>
</dbReference>
<name>A0ABU4WI41_9BACT</name>
<evidence type="ECO:0000313" key="3">
    <source>
        <dbReference type="EMBL" id="MDX8415869.1"/>
    </source>
</evidence>
<organism evidence="3 4">
    <name type="scientific">Intestinicryptomonas porci</name>
    <dbReference type="NCBI Taxonomy" id="2926320"/>
    <lineage>
        <taxon>Bacteria</taxon>
        <taxon>Pseudomonadati</taxon>
        <taxon>Verrucomicrobiota</taxon>
        <taxon>Opitutia</taxon>
        <taxon>Opitutales</taxon>
        <taxon>Intestinicryptomonaceae</taxon>
        <taxon>Intestinicryptomonas</taxon>
    </lineage>
</organism>
<dbReference type="PROSITE" id="PS50991">
    <property type="entry name" value="PYR_CT"/>
    <property type="match status" value="1"/>
</dbReference>
<dbReference type="PANTHER" id="PTHR10277">
    <property type="entry name" value="HOMOCITRATE SYNTHASE-RELATED"/>
    <property type="match status" value="1"/>
</dbReference>
<reference evidence="3 4" key="1">
    <citation type="submission" date="2022-03" db="EMBL/GenBank/DDBJ databases">
        <title>Novel taxa within the pig intestine.</title>
        <authorList>
            <person name="Wylensek D."/>
            <person name="Bishof K."/>
            <person name="Afrizal A."/>
            <person name="Clavel T."/>
        </authorList>
    </citation>
    <scope>NUCLEOTIDE SEQUENCE [LARGE SCALE GENOMIC DNA]</scope>
    <source>
        <strain evidence="3 4">CLA-KB-P66</strain>
    </source>
</reference>
<gene>
    <name evidence="3" type="ORF">MOX91_06740</name>
</gene>
<dbReference type="PANTHER" id="PTHR10277:SF9">
    <property type="entry name" value="2-ISOPROPYLMALATE SYNTHASE 1, CHLOROPLASTIC-RELATED"/>
    <property type="match status" value="1"/>
</dbReference>
<dbReference type="EMBL" id="JALBUT010000007">
    <property type="protein sequence ID" value="MDX8415869.1"/>
    <property type="molecule type" value="Genomic_DNA"/>
</dbReference>
<dbReference type="Pfam" id="PF00682">
    <property type="entry name" value="HMGL-like"/>
    <property type="match status" value="1"/>
</dbReference>
<evidence type="ECO:0000259" key="2">
    <source>
        <dbReference type="PROSITE" id="PS50991"/>
    </source>
</evidence>
<keyword evidence="4" id="KW-1185">Reference proteome</keyword>
<dbReference type="CDD" id="cd07944">
    <property type="entry name" value="DRE_TIM_HOA_like"/>
    <property type="match status" value="1"/>
</dbReference>
<dbReference type="InterPro" id="IPR050073">
    <property type="entry name" value="2-IPM_HCS-like"/>
</dbReference>
<dbReference type="RefSeq" id="WP_370397322.1">
    <property type="nucleotide sequence ID" value="NZ_JALBUT010000007.1"/>
</dbReference>
<dbReference type="Gene3D" id="3.20.20.70">
    <property type="entry name" value="Aldolase class I"/>
    <property type="match status" value="1"/>
</dbReference>
<evidence type="ECO:0000256" key="1">
    <source>
        <dbReference type="ARBA" id="ARBA00023211"/>
    </source>
</evidence>
<protein>
    <submittedName>
        <fullName evidence="3">Aldolase catalytic domain-containing protein</fullName>
    </submittedName>
</protein>
<keyword evidence="1" id="KW-0464">Manganese</keyword>
<proteinExistence type="predicted"/>
<dbReference type="InterPro" id="IPR013785">
    <property type="entry name" value="Aldolase_TIM"/>
</dbReference>
<accession>A0ABU4WI41</accession>